<accession>A0A8E0VF05</accession>
<keyword evidence="5 8" id="KW-0472">Membrane</keyword>
<dbReference type="OrthoDB" id="5981855at2759"/>
<evidence type="ECO:0000313" key="11">
    <source>
        <dbReference type="Proteomes" id="UP000728185"/>
    </source>
</evidence>
<dbReference type="PRINTS" id="PR00237">
    <property type="entry name" value="GPCRRHODOPSN"/>
</dbReference>
<dbReference type="PANTHER" id="PTHR45695">
    <property type="entry name" value="LEUCOKININ RECEPTOR-RELATED"/>
    <property type="match status" value="1"/>
</dbReference>
<feature type="domain" description="G-protein coupled receptors family 1 profile" evidence="9">
    <location>
        <begin position="127"/>
        <end position="389"/>
    </location>
</feature>
<evidence type="ECO:0000256" key="3">
    <source>
        <dbReference type="ARBA" id="ARBA00022989"/>
    </source>
</evidence>
<dbReference type="EMBL" id="LUCM01010140">
    <property type="protein sequence ID" value="KAA0185878.1"/>
    <property type="molecule type" value="Genomic_DNA"/>
</dbReference>
<dbReference type="Pfam" id="PF00001">
    <property type="entry name" value="7tm_1"/>
    <property type="match status" value="1"/>
</dbReference>
<feature type="transmembrane region" description="Helical" evidence="8">
    <location>
        <begin position="147"/>
        <end position="176"/>
    </location>
</feature>
<dbReference type="GO" id="GO:0005886">
    <property type="term" value="C:plasma membrane"/>
    <property type="evidence" value="ECO:0007669"/>
    <property type="project" value="TreeGrafter"/>
</dbReference>
<keyword evidence="6 10" id="KW-0675">Receptor</keyword>
<gene>
    <name evidence="10" type="ORF">FBUS_03091</name>
</gene>
<feature type="transmembrane region" description="Helical" evidence="8">
    <location>
        <begin position="230"/>
        <end position="251"/>
    </location>
</feature>
<organism evidence="10 11">
    <name type="scientific">Fasciolopsis buskii</name>
    <dbReference type="NCBI Taxonomy" id="27845"/>
    <lineage>
        <taxon>Eukaryota</taxon>
        <taxon>Metazoa</taxon>
        <taxon>Spiralia</taxon>
        <taxon>Lophotrochozoa</taxon>
        <taxon>Platyhelminthes</taxon>
        <taxon>Trematoda</taxon>
        <taxon>Digenea</taxon>
        <taxon>Plagiorchiida</taxon>
        <taxon>Echinostomata</taxon>
        <taxon>Echinostomatoidea</taxon>
        <taxon>Fasciolidae</taxon>
        <taxon>Fasciolopsis</taxon>
    </lineage>
</organism>
<feature type="transmembrane region" description="Helical" evidence="8">
    <location>
        <begin position="369"/>
        <end position="391"/>
    </location>
</feature>
<evidence type="ECO:0000313" key="10">
    <source>
        <dbReference type="EMBL" id="KAA0185878.1"/>
    </source>
</evidence>
<evidence type="ECO:0000256" key="5">
    <source>
        <dbReference type="ARBA" id="ARBA00023136"/>
    </source>
</evidence>
<dbReference type="InterPro" id="IPR000276">
    <property type="entry name" value="GPCR_Rhodpsn"/>
</dbReference>
<keyword evidence="3 8" id="KW-1133">Transmembrane helix</keyword>
<evidence type="ECO:0000256" key="6">
    <source>
        <dbReference type="ARBA" id="ARBA00023170"/>
    </source>
</evidence>
<evidence type="ECO:0000256" key="1">
    <source>
        <dbReference type="ARBA" id="ARBA00004141"/>
    </source>
</evidence>
<evidence type="ECO:0000256" key="4">
    <source>
        <dbReference type="ARBA" id="ARBA00023040"/>
    </source>
</evidence>
<evidence type="ECO:0000256" key="2">
    <source>
        <dbReference type="ARBA" id="ARBA00022692"/>
    </source>
</evidence>
<feature type="transmembrane region" description="Helical" evidence="8">
    <location>
        <begin position="276"/>
        <end position="300"/>
    </location>
</feature>
<name>A0A8E0VF05_9TREM</name>
<dbReference type="Proteomes" id="UP000728185">
    <property type="component" value="Unassembled WGS sequence"/>
</dbReference>
<evidence type="ECO:0000256" key="8">
    <source>
        <dbReference type="SAM" id="Phobius"/>
    </source>
</evidence>
<sequence>MTSLLATVESKNNVFNRSDTSDPIFPSSCMDYSILATIFIFGIYMATMILSLCGNMLALIIFLCHPDKMCTSHKRIQRAHSTVVRRPKSELEVTCSEDGTSSLIKPRPNSLRETDIILNTEIHGTMRHVNRPFIYPNSATFNSSFNLYLASLAVSDLLMGLFCIPVTFTQICLGYWPFTHILCPTVVYAQLVMVTASTLTNTAISLNRLTGIMDPMRPRRLNSSNPFSRTWFRIACIWFIALTGSIVQLVVTRVRSEDGIEVCQEGWSGQLHNRSIYTVVLFLVLYVIPLGIQGTTYGFISYKLWKRDTPGEMVLSVEKARLKEKRRIIKMLIFIVVMFGICWFPSYLFFLLQDFSQMDQHLDANTSRLVFGVCHWIAMSNSFVNPLIYLFMSKSFKVSVYCTPNMPVRQKRSPNKICLDHQLETLFFFKKRADTPAVIRLYHAFPHKASGNPQSLFS</sequence>
<dbReference type="SUPFAM" id="SSF81321">
    <property type="entry name" value="Family A G protein-coupled receptor-like"/>
    <property type="match status" value="1"/>
</dbReference>
<evidence type="ECO:0000259" key="9">
    <source>
        <dbReference type="PROSITE" id="PS50262"/>
    </source>
</evidence>
<dbReference type="AlphaFoldDB" id="A0A8E0VF05"/>
<feature type="transmembrane region" description="Helical" evidence="8">
    <location>
        <begin position="188"/>
        <end position="209"/>
    </location>
</feature>
<protein>
    <submittedName>
        <fullName evidence="10">Neuropeptide FF receptor 2</fullName>
    </submittedName>
</protein>
<keyword evidence="7" id="KW-0807">Transducer</keyword>
<comment type="subcellular location">
    <subcellularLocation>
        <location evidence="1">Membrane</location>
        <topology evidence="1">Multi-pass membrane protein</topology>
    </subcellularLocation>
</comment>
<feature type="transmembrane region" description="Helical" evidence="8">
    <location>
        <begin position="328"/>
        <end position="349"/>
    </location>
</feature>
<dbReference type="Gene3D" id="1.20.1070.10">
    <property type="entry name" value="Rhodopsin 7-helix transmembrane proteins"/>
    <property type="match status" value="1"/>
</dbReference>
<feature type="transmembrane region" description="Helical" evidence="8">
    <location>
        <begin position="32"/>
        <end position="65"/>
    </location>
</feature>
<comment type="caution">
    <text evidence="10">The sequence shown here is derived from an EMBL/GenBank/DDBJ whole genome shotgun (WGS) entry which is preliminary data.</text>
</comment>
<dbReference type="GO" id="GO:0004930">
    <property type="term" value="F:G protein-coupled receptor activity"/>
    <property type="evidence" value="ECO:0007669"/>
    <property type="project" value="UniProtKB-KW"/>
</dbReference>
<proteinExistence type="predicted"/>
<evidence type="ECO:0000256" key="7">
    <source>
        <dbReference type="ARBA" id="ARBA00023224"/>
    </source>
</evidence>
<dbReference type="InterPro" id="IPR017452">
    <property type="entry name" value="GPCR_Rhodpsn_7TM"/>
</dbReference>
<dbReference type="PROSITE" id="PS50262">
    <property type="entry name" value="G_PROTEIN_RECEP_F1_2"/>
    <property type="match status" value="1"/>
</dbReference>
<keyword evidence="2 8" id="KW-0812">Transmembrane</keyword>
<keyword evidence="11" id="KW-1185">Reference proteome</keyword>
<keyword evidence="4" id="KW-0297">G-protein coupled receptor</keyword>
<reference evidence="10" key="1">
    <citation type="submission" date="2019-05" db="EMBL/GenBank/DDBJ databases">
        <title>Annotation for the trematode Fasciolopsis buski.</title>
        <authorList>
            <person name="Choi Y.-J."/>
        </authorList>
    </citation>
    <scope>NUCLEOTIDE SEQUENCE</scope>
    <source>
        <strain evidence="10">HT</strain>
        <tissue evidence="10">Whole worm</tissue>
    </source>
</reference>
<dbReference type="PANTHER" id="PTHR45695:SF9">
    <property type="entry name" value="LEUCOKININ RECEPTOR"/>
    <property type="match status" value="1"/>
</dbReference>